<organism evidence="1 2">
    <name type="scientific">Entamoeba histolytica HM-3:IMSS</name>
    <dbReference type="NCBI Taxonomy" id="885315"/>
    <lineage>
        <taxon>Eukaryota</taxon>
        <taxon>Amoebozoa</taxon>
        <taxon>Evosea</taxon>
        <taxon>Archamoebae</taxon>
        <taxon>Mastigamoebida</taxon>
        <taxon>Entamoebidae</taxon>
        <taxon>Entamoeba</taxon>
    </lineage>
</organism>
<accession>M7VXZ8</accession>
<proteinExistence type="predicted"/>
<dbReference type="Proteomes" id="UP000030780">
    <property type="component" value="Unassembled WGS sequence"/>
</dbReference>
<dbReference type="OrthoDB" id="4069699at2759"/>
<dbReference type="EMBL" id="KB638375">
    <property type="protein sequence ID" value="EMS12852.1"/>
    <property type="molecule type" value="Genomic_DNA"/>
</dbReference>
<feature type="non-terminal residue" evidence="1">
    <location>
        <position position="45"/>
    </location>
</feature>
<dbReference type="InterPro" id="IPR036291">
    <property type="entry name" value="NAD(P)-bd_dom_sf"/>
</dbReference>
<evidence type="ECO:0000313" key="1">
    <source>
        <dbReference type="EMBL" id="EMS12852.1"/>
    </source>
</evidence>
<evidence type="ECO:0000313" key="2">
    <source>
        <dbReference type="Proteomes" id="UP000030780"/>
    </source>
</evidence>
<gene>
    <name evidence="1" type="ORF">KM1_319670</name>
</gene>
<name>M7VXZ8_ENTHI</name>
<protein>
    <submittedName>
        <fullName evidence="1">Malate dehydrogenase</fullName>
    </submittedName>
</protein>
<dbReference type="Gene3D" id="3.40.50.720">
    <property type="entry name" value="NAD(P)-binding Rossmann-like Domain"/>
    <property type="match status" value="1"/>
</dbReference>
<dbReference type="AlphaFoldDB" id="M7VXZ8"/>
<dbReference type="SUPFAM" id="SSF51735">
    <property type="entry name" value="NAD(P)-binding Rossmann-fold domains"/>
    <property type="match status" value="1"/>
</dbReference>
<dbReference type="VEuPathDB" id="AmoebaDB:KM1_319670"/>
<sequence length="45" mass="4918">MANIDSNKVWSRVNNDPNVESKPLHVLVTGAAGQIGYNLLFLIAH</sequence>
<reference evidence="1 2" key="1">
    <citation type="submission" date="2013-01" db="EMBL/GenBank/DDBJ databases">
        <authorList>
            <person name="Inman J."/>
            <person name="Zafar N."/>
            <person name="Lorenzi H."/>
            <person name="Caler E."/>
        </authorList>
    </citation>
    <scope>NUCLEOTIDE SEQUENCE [LARGE SCALE GENOMIC DNA]</scope>
    <source>
        <strain evidence="1 2">HM-3:IMSS</strain>
    </source>
</reference>